<dbReference type="Proteomes" id="UP000371977">
    <property type="component" value="Unassembled WGS sequence"/>
</dbReference>
<reference evidence="1 2" key="1">
    <citation type="submission" date="2019-01" db="EMBL/GenBank/DDBJ databases">
        <title>Weissella sp. nov., a novel lactic acid bacterium isolated from animal feces.</title>
        <authorList>
            <person name="Wang L.-T."/>
        </authorList>
    </citation>
    <scope>NUCLEOTIDE SEQUENCE [LARGE SCALE GENOMIC DNA]</scope>
    <source>
        <strain evidence="1 2">8H-2</strain>
    </source>
</reference>
<keyword evidence="2" id="KW-1185">Reference proteome</keyword>
<protein>
    <submittedName>
        <fullName evidence="1">Uncharacterized protein</fullName>
    </submittedName>
</protein>
<proteinExistence type="predicted"/>
<evidence type="ECO:0000313" key="2">
    <source>
        <dbReference type="Proteomes" id="UP000371977"/>
    </source>
</evidence>
<evidence type="ECO:0000313" key="1">
    <source>
        <dbReference type="EMBL" id="TYC49986.1"/>
    </source>
</evidence>
<accession>A0A6C2C8R4</accession>
<dbReference type="AlphaFoldDB" id="A0A6C2C8R4"/>
<dbReference type="RefSeq" id="WP_148622345.1">
    <property type="nucleotide sequence ID" value="NZ_SDGZ01000012.1"/>
</dbReference>
<dbReference type="OrthoDB" id="2151725at2"/>
<organism evidence="1 2">
    <name type="scientific">Weissella muntiaci</name>
    <dbReference type="NCBI Taxonomy" id="2508881"/>
    <lineage>
        <taxon>Bacteria</taxon>
        <taxon>Bacillati</taxon>
        <taxon>Bacillota</taxon>
        <taxon>Bacilli</taxon>
        <taxon>Lactobacillales</taxon>
        <taxon>Lactobacillaceae</taxon>
        <taxon>Weissella</taxon>
    </lineage>
</organism>
<comment type="caution">
    <text evidence="1">The sequence shown here is derived from an EMBL/GenBank/DDBJ whole genome shotgun (WGS) entry which is preliminary data.</text>
</comment>
<gene>
    <name evidence="1" type="ORF">ESZ50_04140</name>
</gene>
<dbReference type="EMBL" id="SDGZ01000012">
    <property type="protein sequence ID" value="TYC49986.1"/>
    <property type="molecule type" value="Genomic_DNA"/>
</dbReference>
<name>A0A6C2C8R4_9LACO</name>
<sequence length="124" mass="13763">MLTSYKELLEKYNPAVPEKLRLPVSPKESSVMVGDADSTMDVKFNGDEVSQITFELDDDQVEGVYYQMFVKGLEGGMGWSSSSFYQAMMATLEDHATHKGVNQFGVEATHSWDAGRITVVVSKD</sequence>